<reference evidence="1 2" key="1">
    <citation type="submission" date="2017-07" db="EMBL/GenBank/DDBJ databases">
        <authorList>
            <person name="Sun Z.S."/>
            <person name="Albrecht U."/>
            <person name="Echele G."/>
            <person name="Lee C.C."/>
        </authorList>
    </citation>
    <scope>NUCLEOTIDE SEQUENCE [LARGE SCALE GENOMIC DNA]</scope>
    <source>
        <strain evidence="1 2">CGMCC 1.12710</strain>
    </source>
</reference>
<dbReference type="Proteomes" id="UP000198346">
    <property type="component" value="Unassembled WGS sequence"/>
</dbReference>
<proteinExistence type="predicted"/>
<evidence type="ECO:0000313" key="1">
    <source>
        <dbReference type="EMBL" id="SNT74190.1"/>
    </source>
</evidence>
<organism evidence="1 2">
    <name type="scientific">Amphiplicatus metriothermophilus</name>
    <dbReference type="NCBI Taxonomy" id="1519374"/>
    <lineage>
        <taxon>Bacteria</taxon>
        <taxon>Pseudomonadati</taxon>
        <taxon>Pseudomonadota</taxon>
        <taxon>Alphaproteobacteria</taxon>
        <taxon>Parvularculales</taxon>
        <taxon>Parvularculaceae</taxon>
        <taxon>Amphiplicatus</taxon>
    </lineage>
</organism>
<protein>
    <submittedName>
        <fullName evidence="1">Uncharacterized protein</fullName>
    </submittedName>
</protein>
<name>A0A239PVJ2_9PROT</name>
<keyword evidence="2" id="KW-1185">Reference proteome</keyword>
<evidence type="ECO:0000313" key="2">
    <source>
        <dbReference type="Proteomes" id="UP000198346"/>
    </source>
</evidence>
<gene>
    <name evidence="1" type="ORF">SAMN06297382_2099</name>
</gene>
<dbReference type="AlphaFoldDB" id="A0A239PVJ2"/>
<dbReference type="RefSeq" id="WP_159462479.1">
    <property type="nucleotide sequence ID" value="NZ_FZQA01000004.1"/>
</dbReference>
<sequence length="49" mass="5289">MRYLIDLAVFVAVFFLGLMVFRSAFYGVLAAFVMAGAADALMTVRPAGK</sequence>
<dbReference type="EMBL" id="FZQA01000004">
    <property type="protein sequence ID" value="SNT74190.1"/>
    <property type="molecule type" value="Genomic_DNA"/>
</dbReference>
<accession>A0A239PVJ2</accession>